<dbReference type="GO" id="GO:0000324">
    <property type="term" value="C:fungal-type vacuole"/>
    <property type="evidence" value="ECO:0007669"/>
    <property type="project" value="TreeGrafter"/>
</dbReference>
<feature type="region of interest" description="Disordered" evidence="1">
    <location>
        <begin position="212"/>
        <end position="231"/>
    </location>
</feature>
<dbReference type="GO" id="GO:0005801">
    <property type="term" value="C:cis-Golgi network"/>
    <property type="evidence" value="ECO:0007669"/>
    <property type="project" value="TreeGrafter"/>
</dbReference>
<dbReference type="PROSITE" id="PS51354">
    <property type="entry name" value="GLUTAREDOXIN_2"/>
    <property type="match status" value="1"/>
</dbReference>
<reference evidence="4" key="1">
    <citation type="submission" date="2015-07" db="EMBL/GenBank/DDBJ databases">
        <authorList>
            <person name="Teixeira M.M."/>
            <person name="Souza R.C."/>
            <person name="Almeida L.G."/>
            <person name="Vicente V.A."/>
            <person name="de Hoog S."/>
            <person name="Bocca A.L."/>
            <person name="de Almeida S.R."/>
            <person name="Vasconcelos A.T."/>
            <person name="Felipe M.S."/>
        </authorList>
    </citation>
    <scope>NUCLEOTIDE SEQUENCE [LARGE SCALE GENOMIC DNA]</scope>
    <source>
        <strain evidence="4">KSF</strain>
    </source>
</reference>
<dbReference type="PANTHER" id="PTHR45694">
    <property type="entry name" value="GLUTAREDOXIN 2"/>
    <property type="match status" value="1"/>
</dbReference>
<sequence length="297" mass="32719">MAGMRRGQALFLALGIVLIYFLFFSGSGSSTDFRKTTEASLSRRRGVLRGALSDKELTAQTNRELQKILDRQSELRDQDRDQKIFDASPVQGAHPYTSTISFDDGVPIGGRKTMPKDKPRYPVDTVKAAGVTSPVADGQGEEVAYNGNKVEKAQDEGEDRAREELQSILRKSPIIIFSKSYCPYSKRAKALLLQTYSITPAPYVVELDLMTDPVPRPHDADDDDDDAPAPTLGKKLQDLLAVLTGRRTVPNIMISAQSLGGSDDLARLDAEGTLEEHIKKMGGKRIVSIEKKHKDED</sequence>
<feature type="region of interest" description="Disordered" evidence="1">
    <location>
        <begin position="72"/>
        <end position="92"/>
    </location>
</feature>
<dbReference type="Pfam" id="PF00462">
    <property type="entry name" value="Glutaredoxin"/>
    <property type="match status" value="1"/>
</dbReference>
<dbReference type="Proteomes" id="UP000094526">
    <property type="component" value="Unassembled WGS sequence"/>
</dbReference>
<dbReference type="GO" id="GO:0005796">
    <property type="term" value="C:Golgi lumen"/>
    <property type="evidence" value="ECO:0007669"/>
    <property type="project" value="TreeGrafter"/>
</dbReference>
<name>A0A1C1CTK2_9EURO</name>
<protein>
    <submittedName>
        <fullName evidence="3">Glutaredoxin domain protein</fullName>
    </submittedName>
</protein>
<evidence type="ECO:0000259" key="2">
    <source>
        <dbReference type="Pfam" id="PF00462"/>
    </source>
</evidence>
<dbReference type="CDD" id="cd03419">
    <property type="entry name" value="GRX_GRXh_1_2_like"/>
    <property type="match status" value="1"/>
</dbReference>
<evidence type="ECO:0000313" key="4">
    <source>
        <dbReference type="Proteomes" id="UP000094526"/>
    </source>
</evidence>
<dbReference type="eggNOG" id="KOG1752">
    <property type="taxonomic scope" value="Eukaryota"/>
</dbReference>
<comment type="caution">
    <text evidence="3">The sequence shown here is derived from an EMBL/GenBank/DDBJ whole genome shotgun (WGS) entry which is preliminary data.</text>
</comment>
<evidence type="ECO:0000256" key="1">
    <source>
        <dbReference type="SAM" id="MobiDB-lite"/>
    </source>
</evidence>
<keyword evidence="4" id="KW-1185">Reference proteome</keyword>
<dbReference type="GO" id="GO:0015038">
    <property type="term" value="F:glutathione disulfide oxidoreductase activity"/>
    <property type="evidence" value="ECO:0007669"/>
    <property type="project" value="TreeGrafter"/>
</dbReference>
<proteinExistence type="predicted"/>
<evidence type="ECO:0000313" key="3">
    <source>
        <dbReference type="EMBL" id="OCT51837.1"/>
    </source>
</evidence>
<dbReference type="OrthoDB" id="423313at2759"/>
<dbReference type="EMBL" id="LGRB01000009">
    <property type="protein sequence ID" value="OCT51837.1"/>
    <property type="molecule type" value="Genomic_DNA"/>
</dbReference>
<accession>A0A1C1CTK2</accession>
<dbReference type="InterPro" id="IPR036249">
    <property type="entry name" value="Thioredoxin-like_sf"/>
</dbReference>
<dbReference type="VEuPathDB" id="FungiDB:G647_06282"/>
<dbReference type="SUPFAM" id="SSF52833">
    <property type="entry name" value="Thioredoxin-like"/>
    <property type="match status" value="1"/>
</dbReference>
<dbReference type="AlphaFoldDB" id="A0A1C1CTK2"/>
<gene>
    <name evidence="3" type="ORF">CLCR_08888</name>
</gene>
<organism evidence="3 4">
    <name type="scientific">Cladophialophora carrionii</name>
    <dbReference type="NCBI Taxonomy" id="86049"/>
    <lineage>
        <taxon>Eukaryota</taxon>
        <taxon>Fungi</taxon>
        <taxon>Dikarya</taxon>
        <taxon>Ascomycota</taxon>
        <taxon>Pezizomycotina</taxon>
        <taxon>Eurotiomycetes</taxon>
        <taxon>Chaetothyriomycetidae</taxon>
        <taxon>Chaetothyriales</taxon>
        <taxon>Herpotrichiellaceae</taxon>
        <taxon>Cladophialophora</taxon>
    </lineage>
</organism>
<dbReference type="STRING" id="86049.A0A1C1CTK2"/>
<feature type="domain" description="Glutaredoxin" evidence="2">
    <location>
        <begin position="174"/>
        <end position="255"/>
    </location>
</feature>
<dbReference type="VEuPathDB" id="FungiDB:CLCR_08888"/>
<dbReference type="GO" id="GO:0034599">
    <property type="term" value="P:cellular response to oxidative stress"/>
    <property type="evidence" value="ECO:0007669"/>
    <property type="project" value="TreeGrafter"/>
</dbReference>
<dbReference type="PANTHER" id="PTHR45694:SF5">
    <property type="entry name" value="GLUTAREDOXIN 2"/>
    <property type="match status" value="1"/>
</dbReference>
<dbReference type="Gene3D" id="3.40.30.10">
    <property type="entry name" value="Glutaredoxin"/>
    <property type="match status" value="1"/>
</dbReference>
<dbReference type="InterPro" id="IPR002109">
    <property type="entry name" value="Glutaredoxin"/>
</dbReference>
<feature type="compositionally biased region" description="Basic and acidic residues" evidence="1">
    <location>
        <begin position="72"/>
        <end position="84"/>
    </location>
</feature>